<dbReference type="InterPro" id="IPR029038">
    <property type="entry name" value="MetRS_Zn"/>
</dbReference>
<dbReference type="PRINTS" id="PR01041">
    <property type="entry name" value="TRNASYNTHMET"/>
</dbReference>
<comment type="similarity">
    <text evidence="3">Belongs to the class-I aminoacyl-tRNA synthetase family. MetG type 1 subfamily.</text>
</comment>
<dbReference type="Pfam" id="PF09334">
    <property type="entry name" value="tRNA-synt_1g"/>
    <property type="match status" value="1"/>
</dbReference>
<dbReference type="SUPFAM" id="SSF57770">
    <property type="entry name" value="Methionyl-tRNA synthetase (MetRS), Zn-domain"/>
    <property type="match status" value="1"/>
</dbReference>
<dbReference type="InterPro" id="IPR014729">
    <property type="entry name" value="Rossmann-like_a/b/a_fold"/>
</dbReference>
<evidence type="ECO:0000256" key="3">
    <source>
        <dbReference type="ARBA" id="ARBA00008258"/>
    </source>
</evidence>
<evidence type="ECO:0000256" key="12">
    <source>
        <dbReference type="ARBA" id="ARBA00022917"/>
    </source>
</evidence>
<dbReference type="Gene3D" id="2.20.28.20">
    <property type="entry name" value="Methionyl-tRNA synthetase, Zn-domain"/>
    <property type="match status" value="1"/>
</dbReference>
<evidence type="ECO:0000256" key="11">
    <source>
        <dbReference type="ARBA" id="ARBA00022840"/>
    </source>
</evidence>
<dbReference type="SUPFAM" id="SSF47323">
    <property type="entry name" value="Anticodon-binding domain of a subclass of class I aminoacyl-tRNA synthetases"/>
    <property type="match status" value="1"/>
</dbReference>
<keyword evidence="20" id="KW-1185">Reference proteome</keyword>
<keyword evidence="9 16" id="KW-0547">Nucleotide-binding</keyword>
<comment type="subcellular location">
    <subcellularLocation>
        <location evidence="2">Cytoplasm</location>
    </subcellularLocation>
</comment>
<dbReference type="PANTHER" id="PTHR45765">
    <property type="entry name" value="METHIONINE--TRNA LIGASE"/>
    <property type="match status" value="1"/>
</dbReference>
<protein>
    <recommendedName>
        <fullName evidence="5">Methionine--tRNA ligase</fullName>
        <ecNumber evidence="4">6.1.1.10</ecNumber>
    </recommendedName>
    <alternativeName>
        <fullName evidence="14">Methionyl-tRNA synthetase</fullName>
    </alternativeName>
</protein>
<keyword evidence="11 16" id="KW-0067">ATP-binding</keyword>
<dbReference type="PROSITE" id="PS00178">
    <property type="entry name" value="AA_TRNA_LIGASE_I"/>
    <property type="match status" value="1"/>
</dbReference>
<feature type="domain" description="Methionyl/Leucyl tRNA synthetase" evidence="18">
    <location>
        <begin position="2"/>
        <end position="393"/>
    </location>
</feature>
<evidence type="ECO:0000259" key="18">
    <source>
        <dbReference type="Pfam" id="PF09334"/>
    </source>
</evidence>
<evidence type="ECO:0000256" key="2">
    <source>
        <dbReference type="ARBA" id="ARBA00004496"/>
    </source>
</evidence>
<evidence type="ECO:0000259" key="17">
    <source>
        <dbReference type="Pfam" id="PF08264"/>
    </source>
</evidence>
<dbReference type="NCBIfam" id="TIGR00398">
    <property type="entry name" value="metG"/>
    <property type="match status" value="1"/>
</dbReference>
<evidence type="ECO:0000256" key="10">
    <source>
        <dbReference type="ARBA" id="ARBA00022833"/>
    </source>
</evidence>
<evidence type="ECO:0000256" key="14">
    <source>
        <dbReference type="ARBA" id="ARBA00030904"/>
    </source>
</evidence>
<reference evidence="19 20" key="1">
    <citation type="submission" date="2024-10" db="EMBL/GenBank/DDBJ databases">
        <title>The Natural Products Discovery Center: Release of the First 8490 Sequenced Strains for Exploring Actinobacteria Biosynthetic Diversity.</title>
        <authorList>
            <person name="Kalkreuter E."/>
            <person name="Kautsar S.A."/>
            <person name="Yang D."/>
            <person name="Bader C.D."/>
            <person name="Teijaro C.N."/>
            <person name="Fluegel L."/>
            <person name="Davis C.M."/>
            <person name="Simpson J.R."/>
            <person name="Lauterbach L."/>
            <person name="Steele A.D."/>
            <person name="Gui C."/>
            <person name="Meng S."/>
            <person name="Li G."/>
            <person name="Viehrig K."/>
            <person name="Ye F."/>
            <person name="Su P."/>
            <person name="Kiefer A.F."/>
            <person name="Nichols A."/>
            <person name="Cepeda A.J."/>
            <person name="Yan W."/>
            <person name="Fan B."/>
            <person name="Jiang Y."/>
            <person name="Adhikari A."/>
            <person name="Zheng C.-J."/>
            <person name="Schuster L."/>
            <person name="Cowan T.M."/>
            <person name="Smanski M.J."/>
            <person name="Chevrette M.G."/>
            <person name="De Carvalho L.P.S."/>
            <person name="Shen B."/>
        </authorList>
    </citation>
    <scope>NUCLEOTIDE SEQUENCE [LARGE SCALE GENOMIC DNA]</scope>
    <source>
        <strain evidence="19 20">NPDC019626</strain>
    </source>
</reference>
<dbReference type="InterPro" id="IPR001412">
    <property type="entry name" value="aa-tRNA-synth_I_CS"/>
</dbReference>
<accession>A0ABW7W7U1</accession>
<dbReference type="Pfam" id="PF08264">
    <property type="entry name" value="Anticodon_1"/>
    <property type="match status" value="1"/>
</dbReference>
<evidence type="ECO:0000256" key="6">
    <source>
        <dbReference type="ARBA" id="ARBA00022490"/>
    </source>
</evidence>
<keyword evidence="8" id="KW-0479">Metal-binding</keyword>
<dbReference type="Gene3D" id="1.10.730.10">
    <property type="entry name" value="Isoleucyl-tRNA Synthetase, Domain 1"/>
    <property type="match status" value="1"/>
</dbReference>
<evidence type="ECO:0000256" key="8">
    <source>
        <dbReference type="ARBA" id="ARBA00022723"/>
    </source>
</evidence>
<evidence type="ECO:0000256" key="1">
    <source>
        <dbReference type="ARBA" id="ARBA00003314"/>
    </source>
</evidence>
<organism evidence="19 20">
    <name type="scientific">Nocardia beijingensis</name>
    <dbReference type="NCBI Taxonomy" id="95162"/>
    <lineage>
        <taxon>Bacteria</taxon>
        <taxon>Bacillati</taxon>
        <taxon>Actinomycetota</taxon>
        <taxon>Actinomycetes</taxon>
        <taxon>Mycobacteriales</taxon>
        <taxon>Nocardiaceae</taxon>
        <taxon>Nocardia</taxon>
    </lineage>
</organism>
<keyword evidence="12 16" id="KW-0648">Protein biosynthesis</keyword>
<dbReference type="EC" id="6.1.1.10" evidence="4"/>
<dbReference type="InterPro" id="IPR009080">
    <property type="entry name" value="tRNAsynth_Ia_anticodon-bd"/>
</dbReference>
<evidence type="ECO:0000313" key="20">
    <source>
        <dbReference type="Proteomes" id="UP001611450"/>
    </source>
</evidence>
<dbReference type="InterPro" id="IPR013155">
    <property type="entry name" value="M/V/L/I-tRNA-synth_anticd-bd"/>
</dbReference>
<evidence type="ECO:0000256" key="13">
    <source>
        <dbReference type="ARBA" id="ARBA00023146"/>
    </source>
</evidence>
<dbReference type="InterPro" id="IPR033911">
    <property type="entry name" value="MetRS_core"/>
</dbReference>
<comment type="catalytic activity">
    <reaction evidence="15">
        <text>tRNA(Met) + L-methionine + ATP = L-methionyl-tRNA(Met) + AMP + diphosphate</text>
        <dbReference type="Rhea" id="RHEA:13481"/>
        <dbReference type="Rhea" id="RHEA-COMP:9667"/>
        <dbReference type="Rhea" id="RHEA-COMP:9698"/>
        <dbReference type="ChEBI" id="CHEBI:30616"/>
        <dbReference type="ChEBI" id="CHEBI:33019"/>
        <dbReference type="ChEBI" id="CHEBI:57844"/>
        <dbReference type="ChEBI" id="CHEBI:78442"/>
        <dbReference type="ChEBI" id="CHEBI:78530"/>
        <dbReference type="ChEBI" id="CHEBI:456215"/>
        <dbReference type="EC" id="6.1.1.10"/>
    </reaction>
</comment>
<evidence type="ECO:0000313" key="19">
    <source>
        <dbReference type="EMBL" id="MFI2318880.1"/>
    </source>
</evidence>
<keyword evidence="10" id="KW-0862">Zinc</keyword>
<gene>
    <name evidence="19" type="primary">metG</name>
    <name evidence="19" type="ORF">ACH47G_00170</name>
</gene>
<comment type="caution">
    <text evidence="19">The sequence shown here is derived from an EMBL/GenBank/DDBJ whole genome shotgun (WGS) entry which is preliminary data.</text>
</comment>
<dbReference type="Gene3D" id="3.40.50.620">
    <property type="entry name" value="HUPs"/>
    <property type="match status" value="1"/>
</dbReference>
<dbReference type="PANTHER" id="PTHR45765:SF1">
    <property type="entry name" value="METHIONINE--TRNA LIGASE, CYTOPLASMIC"/>
    <property type="match status" value="1"/>
</dbReference>
<name>A0ABW7W7U1_9NOCA</name>
<dbReference type="CDD" id="cd07957">
    <property type="entry name" value="Anticodon_Ia_Met"/>
    <property type="match status" value="1"/>
</dbReference>
<keyword evidence="6" id="KW-0963">Cytoplasm</keyword>
<evidence type="ECO:0000256" key="7">
    <source>
        <dbReference type="ARBA" id="ARBA00022598"/>
    </source>
</evidence>
<evidence type="ECO:0000256" key="16">
    <source>
        <dbReference type="RuleBase" id="RU363039"/>
    </source>
</evidence>
<dbReference type="SUPFAM" id="SSF52374">
    <property type="entry name" value="Nucleotidylyl transferase"/>
    <property type="match status" value="1"/>
</dbReference>
<dbReference type="InterPro" id="IPR015413">
    <property type="entry name" value="Methionyl/Leucyl_tRNA_Synth"/>
</dbReference>
<comment type="function">
    <text evidence="1">Is required not only for elongation of protein synthesis but also for the initiation of all mRNA translation through initiator tRNA(fMet) aminoacylation.</text>
</comment>
<evidence type="ECO:0000256" key="15">
    <source>
        <dbReference type="ARBA" id="ARBA00047364"/>
    </source>
</evidence>
<dbReference type="CDD" id="cd00814">
    <property type="entry name" value="MetRS_core"/>
    <property type="match status" value="1"/>
</dbReference>
<dbReference type="InterPro" id="IPR023458">
    <property type="entry name" value="Met-tRNA_ligase_1"/>
</dbReference>
<evidence type="ECO:0000256" key="4">
    <source>
        <dbReference type="ARBA" id="ARBA00012838"/>
    </source>
</evidence>
<dbReference type="InterPro" id="IPR041872">
    <property type="entry name" value="Anticodon_Met"/>
</dbReference>
<feature type="domain" description="Methionyl/Valyl/Leucyl/Isoleucyl-tRNA synthetase anticodon-binding" evidence="17">
    <location>
        <begin position="416"/>
        <end position="503"/>
    </location>
</feature>
<evidence type="ECO:0000256" key="5">
    <source>
        <dbReference type="ARBA" id="ARBA00018753"/>
    </source>
</evidence>
<evidence type="ECO:0000256" key="9">
    <source>
        <dbReference type="ARBA" id="ARBA00022741"/>
    </source>
</evidence>
<keyword evidence="7 16" id="KW-0436">Ligase</keyword>
<keyword evidence="13 16" id="KW-0030">Aminoacyl-tRNA synthetase</keyword>
<dbReference type="GO" id="GO:0004825">
    <property type="term" value="F:methionine-tRNA ligase activity"/>
    <property type="evidence" value="ECO:0007669"/>
    <property type="project" value="UniProtKB-EC"/>
</dbReference>
<dbReference type="RefSeq" id="WP_396946227.1">
    <property type="nucleotide sequence ID" value="NZ_JBIRXV010000001.1"/>
</dbReference>
<sequence>MFVGVAWPYANGSLHAGHLAGAYLPADIFARYQRIAGANVLFVSGTDCHGTPITLHAEAEGATPREIAERYHRKFVDYWAALGISFDEYTTTMTDNHIAVVQDEFLLLRQRGFLFEKPVKALYDVAAQRFLPDRYILGTCPHCGAEDARGDQCESCGRPMDPDKIVNPVSRISGNAVELRPTSHFYLDLPKLEERLSGWISSKSSWRKHVYGETMKFLREGLQARAITRDIEWGVPIPLDGYDDRRIYVWFEAVTGYLSASIEWAGKRADAEEWKKWWLDPNARQYYFLGKDNIPFHTIIWPGILMARGDIPQLPHNVPANGFLTFAGEKASKSRRIGATLDELVADYQPDAIRYYLTSILPESDDSVFEFADLKLSINNGLLSTWGNLVSRTFALVSLRCDGRVPQADIEPEVAAEISAAFDETAAAFEEVEIRRAFRRVLKCARFANAYLNAREPWRKGKPVEEVHNTLGNAVHLVNALHILFAPFLPFSSEEVARRLGYDAGVPVGRGWVAPEPIAGRTIEIGDSLFIRTE</sequence>
<proteinExistence type="inferred from homology"/>
<dbReference type="InterPro" id="IPR014758">
    <property type="entry name" value="Met-tRNA_synth"/>
</dbReference>
<dbReference type="EMBL" id="JBIRXV010000001">
    <property type="protein sequence ID" value="MFI2318880.1"/>
    <property type="molecule type" value="Genomic_DNA"/>
</dbReference>
<dbReference type="Proteomes" id="UP001611450">
    <property type="component" value="Unassembled WGS sequence"/>
</dbReference>